<organism evidence="3 4">
    <name type="scientific">Benzoatithermus flavus</name>
    <dbReference type="NCBI Taxonomy" id="3108223"/>
    <lineage>
        <taxon>Bacteria</taxon>
        <taxon>Pseudomonadati</taxon>
        <taxon>Pseudomonadota</taxon>
        <taxon>Alphaproteobacteria</taxon>
        <taxon>Geminicoccales</taxon>
        <taxon>Geminicoccaceae</taxon>
        <taxon>Benzoatithermus</taxon>
    </lineage>
</organism>
<proteinExistence type="predicted"/>
<evidence type="ECO:0000313" key="3">
    <source>
        <dbReference type="EMBL" id="MEK0082415.1"/>
    </source>
</evidence>
<dbReference type="EMBL" id="JBBLZC010000003">
    <property type="protein sequence ID" value="MEK0082415.1"/>
    <property type="molecule type" value="Genomic_DNA"/>
</dbReference>
<sequence length="197" mass="21993">MNLIRAECGRVPFACATAMLLSEIASLEWSGLDAGSRTIPIRDRKHPRQKQGNHQAVPLLRGHFAVGGEVIDPLAIIEWQARRGFRIFPSRPDSISTAFMRAVAACGSEDLPSHDLRHHGCSLLFEAGYGIEEVSLVSGHRDWNMLRRYPRIEPEPLHRRRAGQTNVVDAVDRLPEARGRIRAALTPQAFLGIEFES</sequence>
<keyword evidence="1" id="KW-0233">DNA recombination</keyword>
<dbReference type="PROSITE" id="PS51898">
    <property type="entry name" value="TYR_RECOMBINASE"/>
    <property type="match status" value="1"/>
</dbReference>
<feature type="domain" description="Tyr recombinase" evidence="2">
    <location>
        <begin position="1"/>
        <end position="162"/>
    </location>
</feature>
<dbReference type="SUPFAM" id="SSF56349">
    <property type="entry name" value="DNA breaking-rejoining enzymes"/>
    <property type="match status" value="1"/>
</dbReference>
<dbReference type="Pfam" id="PF00589">
    <property type="entry name" value="Phage_integrase"/>
    <property type="match status" value="1"/>
</dbReference>
<evidence type="ECO:0000313" key="4">
    <source>
        <dbReference type="Proteomes" id="UP001375743"/>
    </source>
</evidence>
<evidence type="ECO:0000259" key="2">
    <source>
        <dbReference type="PROSITE" id="PS51898"/>
    </source>
</evidence>
<dbReference type="Gene3D" id="1.10.443.10">
    <property type="entry name" value="Intergrase catalytic core"/>
    <property type="match status" value="1"/>
</dbReference>
<reference evidence="3 4" key="1">
    <citation type="submission" date="2024-01" db="EMBL/GenBank/DDBJ databases">
        <title>Multi-omics insights into the function and evolution of sodium benzoate biodegradation pathways in Benzoatithermus flavus gen. nov., sp. nov. from hot spring.</title>
        <authorList>
            <person name="Hu C.-J."/>
            <person name="Li W.-J."/>
        </authorList>
    </citation>
    <scope>NUCLEOTIDE SEQUENCE [LARGE SCALE GENOMIC DNA]</scope>
    <source>
        <strain evidence="3 4">SYSU G07066</strain>
    </source>
</reference>
<dbReference type="InterPro" id="IPR013762">
    <property type="entry name" value="Integrase-like_cat_sf"/>
</dbReference>
<protein>
    <submittedName>
        <fullName evidence="3">Tyrosine-type recombinase/integrase</fullName>
    </submittedName>
</protein>
<keyword evidence="4" id="KW-1185">Reference proteome</keyword>
<accession>A0ABU8XMK9</accession>
<dbReference type="Proteomes" id="UP001375743">
    <property type="component" value="Unassembled WGS sequence"/>
</dbReference>
<name>A0ABU8XMK9_9PROT</name>
<gene>
    <name evidence="3" type="ORF">U1T56_04585</name>
</gene>
<dbReference type="RefSeq" id="WP_418158265.1">
    <property type="nucleotide sequence ID" value="NZ_JBBLZC010000003.1"/>
</dbReference>
<dbReference type="InterPro" id="IPR011010">
    <property type="entry name" value="DNA_brk_join_enz"/>
</dbReference>
<dbReference type="InterPro" id="IPR002104">
    <property type="entry name" value="Integrase_catalytic"/>
</dbReference>
<comment type="caution">
    <text evidence="3">The sequence shown here is derived from an EMBL/GenBank/DDBJ whole genome shotgun (WGS) entry which is preliminary data.</text>
</comment>
<evidence type="ECO:0000256" key="1">
    <source>
        <dbReference type="ARBA" id="ARBA00023172"/>
    </source>
</evidence>